<dbReference type="GO" id="GO:0004791">
    <property type="term" value="F:thioredoxin-disulfide reductase (NADPH) activity"/>
    <property type="evidence" value="ECO:0007669"/>
    <property type="project" value="TreeGrafter"/>
</dbReference>
<evidence type="ECO:0000313" key="2">
    <source>
        <dbReference type="EMBL" id="CAE0549184.1"/>
    </source>
</evidence>
<dbReference type="SUPFAM" id="SSF57850">
    <property type="entry name" value="RING/U-box"/>
    <property type="match status" value="1"/>
</dbReference>
<dbReference type="InterPro" id="IPR036249">
    <property type="entry name" value="Thioredoxin-like_sf"/>
</dbReference>
<dbReference type="PANTHER" id="PTHR46472">
    <property type="entry name" value="NUCLEOREDOXIN"/>
    <property type="match status" value="1"/>
</dbReference>
<accession>A0A7S3WC63</accession>
<protein>
    <recommendedName>
        <fullName evidence="1">Thioredoxin domain-containing protein</fullName>
    </recommendedName>
</protein>
<dbReference type="PROSITE" id="PS51352">
    <property type="entry name" value="THIOREDOXIN_2"/>
    <property type="match status" value="1"/>
</dbReference>
<dbReference type="EMBL" id="HBIQ01037674">
    <property type="protein sequence ID" value="CAE0549184.1"/>
    <property type="molecule type" value="Transcribed_RNA"/>
</dbReference>
<proteinExistence type="predicted"/>
<dbReference type="SUPFAM" id="SSF52833">
    <property type="entry name" value="Thioredoxin-like"/>
    <property type="match status" value="1"/>
</dbReference>
<dbReference type="InterPro" id="IPR013766">
    <property type="entry name" value="Thioredoxin_domain"/>
</dbReference>
<name>A0A7S3WC63_9SPIT</name>
<dbReference type="PANTHER" id="PTHR46472:SF1">
    <property type="entry name" value="NUCLEOREDOXIN"/>
    <property type="match status" value="1"/>
</dbReference>
<dbReference type="InterPro" id="IPR012336">
    <property type="entry name" value="Thioredoxin-like_fold"/>
</dbReference>
<dbReference type="GO" id="GO:0030178">
    <property type="term" value="P:negative regulation of Wnt signaling pathway"/>
    <property type="evidence" value="ECO:0007669"/>
    <property type="project" value="TreeGrafter"/>
</dbReference>
<gene>
    <name evidence="2" type="ORF">SACU0126_LOCUS12188</name>
</gene>
<dbReference type="AlphaFoldDB" id="A0A7S3WC63"/>
<reference evidence="2" key="1">
    <citation type="submission" date="2021-01" db="EMBL/GenBank/DDBJ databases">
        <authorList>
            <person name="Corre E."/>
            <person name="Pelletier E."/>
            <person name="Niang G."/>
            <person name="Scheremetjew M."/>
            <person name="Finn R."/>
            <person name="Kale V."/>
            <person name="Holt S."/>
            <person name="Cochrane G."/>
            <person name="Meng A."/>
            <person name="Brown T."/>
            <person name="Cohen L."/>
        </authorList>
    </citation>
    <scope>NUCLEOTIDE SEQUENCE</scope>
    <source>
        <strain evidence="2">SPMC142</strain>
    </source>
</reference>
<dbReference type="GO" id="GO:0031397">
    <property type="term" value="P:negative regulation of protein ubiquitination"/>
    <property type="evidence" value="ECO:0007669"/>
    <property type="project" value="TreeGrafter"/>
</dbReference>
<organism evidence="2">
    <name type="scientific">Strombidinopsis acuminata</name>
    <dbReference type="NCBI Taxonomy" id="141414"/>
    <lineage>
        <taxon>Eukaryota</taxon>
        <taxon>Sar</taxon>
        <taxon>Alveolata</taxon>
        <taxon>Ciliophora</taxon>
        <taxon>Intramacronucleata</taxon>
        <taxon>Spirotrichea</taxon>
        <taxon>Choreotrichia</taxon>
        <taxon>Choreotrichida</taxon>
        <taxon>Strombidinopsidae</taxon>
        <taxon>Strombidinopsis</taxon>
    </lineage>
</organism>
<sequence length="388" mass="41991">MPWLALPFGERELKNTLSKKYKVQGIPSVVVLDASGNIITKDGRAAISSDPVGENFPWKPRTLPEIMASLKLISNDGSTCGSEVLQDKVFSFYFSAHWCPPCRGFTPKLAEWYSQSLKAKGMEIVFVSSDKDEAAFKDYFKDMPWLALDFADRKAKEELSDYFGVEGIPSFVIIDKDGSVITKEGRDAVSNDPTGAEFPWYPMPVGTVAKNVSMVNELPTVIAFCEGDATAQAGAIAAMTPVGTHYQKAAKAAGEDPEFAFLVATEAGGPSARIRSMTGLAAMPPPKHEHEMAKTDPAAGWCCDGCSQGMDDVTERFRCTEGCDYDYCAACNAKVGAAAEAMPPQLVLLDIPDNGGYYVGPQGQVTTEAVEKLLEAYKAKGLERKQLE</sequence>
<evidence type="ECO:0000259" key="1">
    <source>
        <dbReference type="PROSITE" id="PS51352"/>
    </source>
</evidence>
<dbReference type="GO" id="GO:0005634">
    <property type="term" value="C:nucleus"/>
    <property type="evidence" value="ECO:0007669"/>
    <property type="project" value="TreeGrafter"/>
</dbReference>
<dbReference type="Pfam" id="PF13905">
    <property type="entry name" value="Thioredoxin_8"/>
    <property type="match status" value="2"/>
</dbReference>
<feature type="domain" description="Thioredoxin" evidence="1">
    <location>
        <begin position="61"/>
        <end position="213"/>
    </location>
</feature>
<dbReference type="Gene3D" id="3.40.30.10">
    <property type="entry name" value="Glutaredoxin"/>
    <property type="match status" value="2"/>
</dbReference>